<dbReference type="PANTHER" id="PTHR47504:SF6">
    <property type="entry name" value="ARAC-FAMILY TRANSCRIPTIONAL REGULATOR"/>
    <property type="match status" value="1"/>
</dbReference>
<sequence>MIKSMMPDIIDFIKTEALAKKMTSEEIANHFGYDKYHFSRKFKEINGFSIAEYISSLKIEKAVTAIDQPKKMIELQDISEFESSSSFTNTFKKFTGSAPKKYKNEMTELFSEVKSFESSNDYHAVAYYEKQDTSYCNVTIEVPENFEKGLFFIGLFRTPIPNHKPISGVATKRTKLNVLKNVPDGEYYLLICAIDRSTNIFSYFNLQNCLRGRVMEKLSFPACSGKHYTVKLRPPIPEDPPILLSVAKLLISSLKNTI</sequence>
<dbReference type="Gene3D" id="1.10.10.60">
    <property type="entry name" value="Homeodomain-like"/>
    <property type="match status" value="2"/>
</dbReference>
<accession>A0ABQ1NKP7</accession>
<dbReference type="Pfam" id="PF12833">
    <property type="entry name" value="HTH_18"/>
    <property type="match status" value="1"/>
</dbReference>
<evidence type="ECO:0000256" key="3">
    <source>
        <dbReference type="ARBA" id="ARBA00023163"/>
    </source>
</evidence>
<name>A0ABQ1NKP7_9ENTE</name>
<dbReference type="Proteomes" id="UP000630615">
    <property type="component" value="Unassembled WGS sequence"/>
</dbReference>
<dbReference type="PROSITE" id="PS01124">
    <property type="entry name" value="HTH_ARAC_FAMILY_2"/>
    <property type="match status" value="1"/>
</dbReference>
<dbReference type="SMART" id="SM00342">
    <property type="entry name" value="HTH_ARAC"/>
    <property type="match status" value="1"/>
</dbReference>
<keyword evidence="6" id="KW-1185">Reference proteome</keyword>
<dbReference type="InterPro" id="IPR018060">
    <property type="entry name" value="HTH_AraC"/>
</dbReference>
<keyword evidence="1" id="KW-0805">Transcription regulation</keyword>
<keyword evidence="2" id="KW-0238">DNA-binding</keyword>
<evidence type="ECO:0000256" key="2">
    <source>
        <dbReference type="ARBA" id="ARBA00023125"/>
    </source>
</evidence>
<evidence type="ECO:0000256" key="1">
    <source>
        <dbReference type="ARBA" id="ARBA00023015"/>
    </source>
</evidence>
<dbReference type="InterPro" id="IPR050959">
    <property type="entry name" value="MarA-like"/>
</dbReference>
<dbReference type="InterPro" id="IPR009057">
    <property type="entry name" value="Homeodomain-like_sf"/>
</dbReference>
<feature type="domain" description="HTH araC/xylS-type" evidence="4">
    <location>
        <begin position="7"/>
        <end position="105"/>
    </location>
</feature>
<keyword evidence="3" id="KW-0804">Transcription</keyword>
<dbReference type="PANTHER" id="PTHR47504">
    <property type="entry name" value="RIGHT ORIGIN-BINDING PROTEIN"/>
    <property type="match status" value="1"/>
</dbReference>
<evidence type="ECO:0000313" key="6">
    <source>
        <dbReference type="Proteomes" id="UP000630615"/>
    </source>
</evidence>
<gene>
    <name evidence="5" type="ORF">GCM10011573_06290</name>
</gene>
<proteinExistence type="predicted"/>
<dbReference type="SUPFAM" id="SSF46689">
    <property type="entry name" value="Homeodomain-like"/>
    <property type="match status" value="1"/>
</dbReference>
<comment type="caution">
    <text evidence="5">The sequence shown here is derived from an EMBL/GenBank/DDBJ whole genome shotgun (WGS) entry which is preliminary data.</text>
</comment>
<organism evidence="5 6">
    <name type="scientific">Enterococcus wangshanyuanii</name>
    <dbReference type="NCBI Taxonomy" id="2005703"/>
    <lineage>
        <taxon>Bacteria</taxon>
        <taxon>Bacillati</taxon>
        <taxon>Bacillota</taxon>
        <taxon>Bacilli</taxon>
        <taxon>Lactobacillales</taxon>
        <taxon>Enterococcaceae</taxon>
        <taxon>Enterococcus</taxon>
    </lineage>
</organism>
<dbReference type="RefSeq" id="WP_227011213.1">
    <property type="nucleotide sequence ID" value="NZ_BMKI01000001.1"/>
</dbReference>
<evidence type="ECO:0000259" key="4">
    <source>
        <dbReference type="PROSITE" id="PS01124"/>
    </source>
</evidence>
<evidence type="ECO:0000313" key="5">
    <source>
        <dbReference type="EMBL" id="GGC79381.1"/>
    </source>
</evidence>
<dbReference type="EMBL" id="BMKI01000001">
    <property type="protein sequence ID" value="GGC79381.1"/>
    <property type="molecule type" value="Genomic_DNA"/>
</dbReference>
<protein>
    <submittedName>
        <fullName evidence="5">AraC family transcriptional regulator</fullName>
    </submittedName>
</protein>
<reference evidence="6" key="1">
    <citation type="journal article" date="2019" name="Int. J. Syst. Evol. Microbiol.">
        <title>The Global Catalogue of Microorganisms (GCM) 10K type strain sequencing project: providing services to taxonomists for standard genome sequencing and annotation.</title>
        <authorList>
            <consortium name="The Broad Institute Genomics Platform"/>
            <consortium name="The Broad Institute Genome Sequencing Center for Infectious Disease"/>
            <person name="Wu L."/>
            <person name="Ma J."/>
        </authorList>
    </citation>
    <scope>NUCLEOTIDE SEQUENCE [LARGE SCALE GENOMIC DNA]</scope>
    <source>
        <strain evidence="6">CGMCC 1.15942</strain>
    </source>
</reference>